<dbReference type="EMBL" id="ML738754">
    <property type="protein sequence ID" value="KAE8156608.1"/>
    <property type="molecule type" value="Genomic_DNA"/>
</dbReference>
<feature type="domain" description="HNH nuclease" evidence="1">
    <location>
        <begin position="133"/>
        <end position="229"/>
    </location>
</feature>
<accession>A0A5N6UDJ2</accession>
<dbReference type="AlphaFoldDB" id="A0A5N6UDJ2"/>
<reference evidence="2 3" key="1">
    <citation type="submission" date="2019-04" db="EMBL/GenBank/DDBJ databases">
        <title>Friends and foes A comparative genomics study of 23 Aspergillus species from section Flavi.</title>
        <authorList>
            <consortium name="DOE Joint Genome Institute"/>
            <person name="Kjaerbolling I."/>
            <person name="Vesth T."/>
            <person name="Frisvad J.C."/>
            <person name="Nybo J.L."/>
            <person name="Theobald S."/>
            <person name="Kildgaard S."/>
            <person name="Isbrandt T."/>
            <person name="Kuo A."/>
            <person name="Sato A."/>
            <person name="Lyhne E.K."/>
            <person name="Kogle M.E."/>
            <person name="Wiebenga A."/>
            <person name="Kun R.S."/>
            <person name="Lubbers R.J."/>
            <person name="Makela M.R."/>
            <person name="Barry K."/>
            <person name="Chovatia M."/>
            <person name="Clum A."/>
            <person name="Daum C."/>
            <person name="Haridas S."/>
            <person name="He G."/>
            <person name="LaButti K."/>
            <person name="Lipzen A."/>
            <person name="Mondo S."/>
            <person name="Riley R."/>
            <person name="Salamov A."/>
            <person name="Simmons B.A."/>
            <person name="Magnuson J.K."/>
            <person name="Henrissat B."/>
            <person name="Mortensen U.H."/>
            <person name="Larsen T.O."/>
            <person name="Devries R.P."/>
            <person name="Grigoriev I.V."/>
            <person name="Machida M."/>
            <person name="Baker S.E."/>
            <person name="Andersen M.R."/>
        </authorList>
    </citation>
    <scope>NUCLEOTIDE SEQUENCE [LARGE SCALE GENOMIC DNA]</scope>
    <source>
        <strain evidence="2 3">CBS 117626</strain>
    </source>
</reference>
<evidence type="ECO:0000313" key="2">
    <source>
        <dbReference type="EMBL" id="KAE8156608.1"/>
    </source>
</evidence>
<name>A0A5N6UDJ2_ASPTM</name>
<dbReference type="Pfam" id="PF13391">
    <property type="entry name" value="HNH_2"/>
    <property type="match status" value="1"/>
</dbReference>
<keyword evidence="3" id="KW-1185">Reference proteome</keyword>
<proteinExistence type="predicted"/>
<dbReference type="InterPro" id="IPR003615">
    <property type="entry name" value="HNH_nuc"/>
</dbReference>
<dbReference type="OrthoDB" id="2104739at2759"/>
<gene>
    <name evidence="2" type="ORF">BDV40DRAFT_293396</name>
</gene>
<dbReference type="Proteomes" id="UP000326950">
    <property type="component" value="Unassembled WGS sequence"/>
</dbReference>
<sequence length="337" mass="38390">MSTDRKSHESWPLLAEEGRKRIARYQPQNRGYDEMVKPSLCAFIDWLPEGGRESIARDCIIATTDDDLYQVFENLFTGLAIPMKARSKLPSVTDSPHPNRQNNVEVIAGILDLPNTRDQDFHTLCLRRDSYKCVVTGEMDTKYWESLGSPEGTNFAPTEGAHIIPFAYASWENSTSPSFDRARAWEVLYRCFPGVRRAGLSVDNINDLSNGLTLRRSVHDEFGAFNIALKPTNVTNKYEVKYFRRYPPSDRRLLPETIELTKANDARELALPSRTLLDCHYRLAEVLNASGLGEIIELHVDRWKDLKVSTYNAVIREDGGTNIEEFLHAGLWQYVMG</sequence>
<organism evidence="2 3">
    <name type="scientific">Aspergillus tamarii</name>
    <dbReference type="NCBI Taxonomy" id="41984"/>
    <lineage>
        <taxon>Eukaryota</taxon>
        <taxon>Fungi</taxon>
        <taxon>Dikarya</taxon>
        <taxon>Ascomycota</taxon>
        <taxon>Pezizomycotina</taxon>
        <taxon>Eurotiomycetes</taxon>
        <taxon>Eurotiomycetidae</taxon>
        <taxon>Eurotiales</taxon>
        <taxon>Aspergillaceae</taxon>
        <taxon>Aspergillus</taxon>
        <taxon>Aspergillus subgen. Circumdati</taxon>
    </lineage>
</organism>
<evidence type="ECO:0000313" key="3">
    <source>
        <dbReference type="Proteomes" id="UP000326950"/>
    </source>
</evidence>
<protein>
    <recommendedName>
        <fullName evidence="1">HNH nuclease domain-containing protein</fullName>
    </recommendedName>
</protein>
<evidence type="ECO:0000259" key="1">
    <source>
        <dbReference type="Pfam" id="PF13391"/>
    </source>
</evidence>